<evidence type="ECO:0000313" key="3">
    <source>
        <dbReference type="EMBL" id="GDY80427.1"/>
    </source>
</evidence>
<feature type="region of interest" description="Disordered" evidence="1">
    <location>
        <begin position="47"/>
        <end position="75"/>
    </location>
</feature>
<evidence type="ECO:0000256" key="1">
    <source>
        <dbReference type="SAM" id="MobiDB-lite"/>
    </source>
</evidence>
<comment type="caution">
    <text evidence="3">The sequence shown here is derived from an EMBL/GenBank/DDBJ whole genome shotgun (WGS) entry which is preliminary data.</text>
</comment>
<organism evidence="3 4">
    <name type="scientific">Streptomyces avermitilis</name>
    <dbReference type="NCBI Taxonomy" id="33903"/>
    <lineage>
        <taxon>Bacteria</taxon>
        <taxon>Bacillati</taxon>
        <taxon>Actinomycetota</taxon>
        <taxon>Actinomycetes</taxon>
        <taxon>Kitasatosporales</taxon>
        <taxon>Streptomycetaceae</taxon>
        <taxon>Streptomyces</taxon>
    </lineage>
</organism>
<dbReference type="Proteomes" id="UP000299211">
    <property type="component" value="Unassembled WGS sequence"/>
</dbReference>
<protein>
    <recommendedName>
        <fullName evidence="5">Secreted protein</fullName>
    </recommendedName>
</protein>
<gene>
    <name evidence="3" type="ORF">SAV31267_099120</name>
</gene>
<reference evidence="3 4" key="1">
    <citation type="submission" date="2019-04" db="EMBL/GenBank/DDBJ databases">
        <title>Draft genome sequences of Streptomyces avermitilis ATCC 31267.</title>
        <authorList>
            <person name="Komaki H."/>
            <person name="Tamura T."/>
            <person name="Hosoyama A."/>
        </authorList>
    </citation>
    <scope>NUCLEOTIDE SEQUENCE [LARGE SCALE GENOMIC DNA]</scope>
    <source>
        <strain evidence="3 4">ATCC 31267</strain>
    </source>
</reference>
<feature type="chain" id="PRO_5020696028" description="Secreted protein" evidence="2">
    <location>
        <begin position="51"/>
        <end position="75"/>
    </location>
</feature>
<accession>A0A4D4NB68</accession>
<feature type="signal peptide" evidence="2">
    <location>
        <begin position="1"/>
        <end position="50"/>
    </location>
</feature>
<name>A0A4D4NB68_STRAX</name>
<keyword evidence="2" id="KW-0732">Signal</keyword>
<dbReference type="EMBL" id="BJHY01000003">
    <property type="protein sequence ID" value="GDY80427.1"/>
    <property type="molecule type" value="Genomic_DNA"/>
</dbReference>
<evidence type="ECO:0000256" key="2">
    <source>
        <dbReference type="SAM" id="SignalP"/>
    </source>
</evidence>
<proteinExistence type="predicted"/>
<feature type="compositionally biased region" description="Low complexity" evidence="1">
    <location>
        <begin position="65"/>
        <end position="75"/>
    </location>
</feature>
<evidence type="ECO:0000313" key="4">
    <source>
        <dbReference type="Proteomes" id="UP000299211"/>
    </source>
</evidence>
<dbReference type="AlphaFoldDB" id="A0A4D4NB68"/>
<feature type="compositionally biased region" description="Low complexity" evidence="1">
    <location>
        <begin position="47"/>
        <end position="57"/>
    </location>
</feature>
<sequence length="75" mass="7892">MRDRYEDHEQSVIFERNVLVRFTRASRTAAIALAALAALAALLAPTTAHAAPADHPSGTPPATPSPSRSATPSKD</sequence>
<evidence type="ECO:0008006" key="5">
    <source>
        <dbReference type="Google" id="ProtNLM"/>
    </source>
</evidence>